<sequence>MEVAERGVSCKRKRDDFAISTAMAASSHSSPSSNGYEIVTITRWLDGWSSSVIDSNNNNSISSSTNETNDILPLVDLRTYEEFDETHLHTDDATPLIVNLPLETLLSGERSCELPPRHVEFAILVPSAYTDLFLSCNSHCSIHNLFFASKSSATQQSRKPWLVRQVILESEDLWNEEVILNYIKRNTYASYESKGDALSFHALPRLWKPDPLVSSGILPLLKDWISKTEYNHQRIPCTVFDLGSGAGRDVCYLAEETKAFYHNSIQQQQAKEQNKLHCNQFPLHFVGIDNHKGSARRCEPLWRNRRIDDITTSHLLNLNKLDLVNDCFTNTTFVDQATKSEKSQTAVLCIYAIRFLNRKLLSYIASSASSIKNVDHKSPSLYLPIGTIMAMSHFCKPTQTAEWNFDHPKVSNVLDRDELSTLFGNKSDGEKWSILKDDICQDGDHGRTLIQFIARKIA</sequence>
<dbReference type="AlphaFoldDB" id="A0AAD8Y2P9"/>
<dbReference type="EMBL" id="JATAAI010000021">
    <property type="protein sequence ID" value="KAK1738443.1"/>
    <property type="molecule type" value="Genomic_DNA"/>
</dbReference>
<evidence type="ECO:0000313" key="1">
    <source>
        <dbReference type="EMBL" id="KAK1738443.1"/>
    </source>
</evidence>
<gene>
    <name evidence="1" type="ORF">QTG54_011112</name>
</gene>
<name>A0AAD8Y2P9_9STRA</name>
<comment type="caution">
    <text evidence="1">The sequence shown here is derived from an EMBL/GenBank/DDBJ whole genome shotgun (WGS) entry which is preliminary data.</text>
</comment>
<organism evidence="1 2">
    <name type="scientific">Skeletonema marinoi</name>
    <dbReference type="NCBI Taxonomy" id="267567"/>
    <lineage>
        <taxon>Eukaryota</taxon>
        <taxon>Sar</taxon>
        <taxon>Stramenopiles</taxon>
        <taxon>Ochrophyta</taxon>
        <taxon>Bacillariophyta</taxon>
        <taxon>Coscinodiscophyceae</taxon>
        <taxon>Thalassiosirophycidae</taxon>
        <taxon>Thalassiosirales</taxon>
        <taxon>Skeletonemataceae</taxon>
        <taxon>Skeletonema</taxon>
        <taxon>Skeletonema marinoi-dohrnii complex</taxon>
    </lineage>
</organism>
<protein>
    <submittedName>
        <fullName evidence="1">Uncharacterized protein</fullName>
    </submittedName>
</protein>
<accession>A0AAD8Y2P9</accession>
<reference evidence="1" key="1">
    <citation type="submission" date="2023-06" db="EMBL/GenBank/DDBJ databases">
        <title>Survivors Of The Sea: Transcriptome response of Skeletonema marinoi to long-term dormancy.</title>
        <authorList>
            <person name="Pinder M.I.M."/>
            <person name="Kourtchenko O."/>
            <person name="Robertson E.K."/>
            <person name="Larsson T."/>
            <person name="Maumus F."/>
            <person name="Osuna-Cruz C.M."/>
            <person name="Vancaester E."/>
            <person name="Stenow R."/>
            <person name="Vandepoele K."/>
            <person name="Ploug H."/>
            <person name="Bruchert V."/>
            <person name="Godhe A."/>
            <person name="Topel M."/>
        </authorList>
    </citation>
    <scope>NUCLEOTIDE SEQUENCE</scope>
    <source>
        <strain evidence="1">R05AC</strain>
    </source>
</reference>
<proteinExistence type="predicted"/>
<keyword evidence="2" id="KW-1185">Reference proteome</keyword>
<dbReference type="Proteomes" id="UP001224775">
    <property type="component" value="Unassembled WGS sequence"/>
</dbReference>
<evidence type="ECO:0000313" key="2">
    <source>
        <dbReference type="Proteomes" id="UP001224775"/>
    </source>
</evidence>